<dbReference type="AlphaFoldDB" id="A0AAW4MZE4"/>
<dbReference type="CDD" id="cd07381">
    <property type="entry name" value="MPP_CapA"/>
    <property type="match status" value="1"/>
</dbReference>
<evidence type="ECO:0000313" key="4">
    <source>
        <dbReference type="EMBL" id="MBV3393195.1"/>
    </source>
</evidence>
<dbReference type="Proteomes" id="UP001196408">
    <property type="component" value="Unassembled WGS sequence"/>
</dbReference>
<sequence length="359" mass="40699">MKYQLLLAVMLLLSGCSAPPKEEVKKKETSSVSFVAVGDNLYHQCMLDEAKTSSGYDFTGYYKNIKKYIQADYSFVNQETILGGGAPSGYPLFNAPDSVAGDLQKVGFNVVNGATNHAYDQGASGILHSIQVFNKYPRMTYLGLYKNEEEKQNIKIVEKNGIKIAFVSFNQYVNGVTYQKKLPYMINFHESTMMENMKKARENADIVIVSCHWGIEYDYYPNTFQKNMAKQLADAGADVIIGTHPHTLQDVEYIQRADGKCTLVAYSLGNFVSGMLEESCQLEGMLSFDIEKKKIKNVVFTPLVNYYTLTGKKERHDFSVYRLKDYTNKLVEKHGFPNLTILHMKEEAKQKVKNIKIDM</sequence>
<evidence type="ECO:0000259" key="2">
    <source>
        <dbReference type="SMART" id="SM00854"/>
    </source>
</evidence>
<dbReference type="PANTHER" id="PTHR33393">
    <property type="entry name" value="POLYGLUTAMINE SYNTHESIS ACCESSORY PROTEIN RV0574C-RELATED"/>
    <property type="match status" value="1"/>
</dbReference>
<accession>A0AAW4MZE4</accession>
<feature type="signal peptide" evidence="1">
    <location>
        <begin position="1"/>
        <end position="18"/>
    </location>
</feature>
<dbReference type="Proteomes" id="UP001197492">
    <property type="component" value="Unassembled WGS sequence"/>
</dbReference>
<dbReference type="EMBL" id="JAHOEL010000052">
    <property type="protein sequence ID" value="MBV3393195.1"/>
    <property type="molecule type" value="Genomic_DNA"/>
</dbReference>
<dbReference type="SMART" id="SM00854">
    <property type="entry name" value="PGA_cap"/>
    <property type="match status" value="1"/>
</dbReference>
<protein>
    <submittedName>
        <fullName evidence="3">CapA family protein</fullName>
    </submittedName>
</protein>
<keyword evidence="1" id="KW-0732">Signal</keyword>
<dbReference type="EMBL" id="JAHOEF010000054">
    <property type="protein sequence ID" value="MBV3383186.1"/>
    <property type="molecule type" value="Genomic_DNA"/>
</dbReference>
<feature type="domain" description="Capsule synthesis protein CapA" evidence="2">
    <location>
        <begin position="33"/>
        <end position="275"/>
    </location>
</feature>
<dbReference type="InterPro" id="IPR019079">
    <property type="entry name" value="Capsule_synth_CapA"/>
</dbReference>
<dbReference type="PROSITE" id="PS51257">
    <property type="entry name" value="PROKAR_LIPOPROTEIN"/>
    <property type="match status" value="1"/>
</dbReference>
<name>A0AAW4MZE4_9FIRM</name>
<dbReference type="InterPro" id="IPR052169">
    <property type="entry name" value="CW_Biosynth-Accessory"/>
</dbReference>
<keyword evidence="6" id="KW-1185">Reference proteome</keyword>
<evidence type="ECO:0000256" key="1">
    <source>
        <dbReference type="SAM" id="SignalP"/>
    </source>
</evidence>
<evidence type="ECO:0000313" key="5">
    <source>
        <dbReference type="Proteomes" id="UP001196408"/>
    </source>
</evidence>
<dbReference type="PANTHER" id="PTHR33393:SF12">
    <property type="entry name" value="CAPSULE BIOSYNTHESIS PROTEIN CAPA"/>
    <property type="match status" value="1"/>
</dbReference>
<organism evidence="3 5">
    <name type="scientific">Catenibacterium mitsuokai</name>
    <dbReference type="NCBI Taxonomy" id="100886"/>
    <lineage>
        <taxon>Bacteria</taxon>
        <taxon>Bacillati</taxon>
        <taxon>Bacillota</taxon>
        <taxon>Erysipelotrichia</taxon>
        <taxon>Erysipelotrichales</taxon>
        <taxon>Coprobacillaceae</taxon>
        <taxon>Catenibacterium</taxon>
    </lineage>
</organism>
<gene>
    <name evidence="3" type="ORF">KSV97_08135</name>
    <name evidence="4" type="ORF">KSW06_08000</name>
</gene>
<evidence type="ECO:0000313" key="6">
    <source>
        <dbReference type="Proteomes" id="UP001197492"/>
    </source>
</evidence>
<reference evidence="3 6" key="1">
    <citation type="submission" date="2021-06" db="EMBL/GenBank/DDBJ databases">
        <title>Collection of gut derived symbiotic bacterial strains cultured from healthy donors.</title>
        <authorList>
            <person name="Lin H."/>
            <person name="Littmann E."/>
            <person name="Pamer E.G."/>
        </authorList>
    </citation>
    <scope>NUCLEOTIDE SEQUENCE</scope>
    <source>
        <strain evidence="4 6">MSK.21.70</strain>
        <strain evidence="3">MSK.21.82</strain>
    </source>
</reference>
<evidence type="ECO:0000313" key="3">
    <source>
        <dbReference type="EMBL" id="MBV3383186.1"/>
    </source>
</evidence>
<comment type="caution">
    <text evidence="3">The sequence shown here is derived from an EMBL/GenBank/DDBJ whole genome shotgun (WGS) entry which is preliminary data.</text>
</comment>
<proteinExistence type="predicted"/>
<dbReference type="Pfam" id="PF09587">
    <property type="entry name" value="PGA_cap"/>
    <property type="match status" value="1"/>
</dbReference>
<feature type="chain" id="PRO_5043442247" evidence="1">
    <location>
        <begin position="19"/>
        <end position="359"/>
    </location>
</feature>
<dbReference type="RefSeq" id="WP_217747945.1">
    <property type="nucleotide sequence ID" value="NZ_JAHOEB010000053.1"/>
</dbReference>